<dbReference type="InterPro" id="IPR013083">
    <property type="entry name" value="Znf_RING/FYVE/PHD"/>
</dbReference>
<dbReference type="Gene3D" id="3.30.40.10">
    <property type="entry name" value="Zinc/RING finger domain, C3HC4 (zinc finger)"/>
    <property type="match status" value="1"/>
</dbReference>
<dbReference type="Pfam" id="PF09458">
    <property type="entry name" value="H_lectin"/>
    <property type="match status" value="3"/>
</dbReference>
<feature type="region of interest" description="Disordered" evidence="5">
    <location>
        <begin position="355"/>
        <end position="401"/>
    </location>
</feature>
<dbReference type="PANTHER" id="PTHR46938">
    <property type="entry name" value="DISCOIDIN-1 SUBUNIT A-RELATED-RELATED"/>
    <property type="match status" value="1"/>
</dbReference>
<dbReference type="GO" id="GO:0046871">
    <property type="term" value="F:N-acetylgalactosamine binding"/>
    <property type="evidence" value="ECO:0007669"/>
    <property type="project" value="TreeGrafter"/>
</dbReference>
<gene>
    <name evidence="7" type="ORF">ACA1_377270</name>
</gene>
<feature type="compositionally biased region" description="Low complexity" evidence="5">
    <location>
        <begin position="374"/>
        <end position="395"/>
    </location>
</feature>
<dbReference type="CDD" id="cd16510">
    <property type="entry name" value="RING-HC_IAPs"/>
    <property type="match status" value="1"/>
</dbReference>
<sequence>MIKDEAEEGRAAENDDDVLRPVCGTATGSQAALGAEWALSEGPDGSRAHLRHVDFPTPFTTQPQVAVFLSAVNIQDKTDRRVCVSVESQNKRGFDLSFATWSDTRVLAASATWVAFDKRYLSTPGSTIEVGRLLISQKAFGAAYKLHKGKGDRTFTTRVNFTSTGFATPPTVTLGLSAFDILDDSDHRLALSLENVDKKGFTLNVGTWLETKVWSLEVTWIAFDNSFLSGTKGLQIASGRWPFKRTTPGYVLHEGTGNRSVKQHITYPRKFAAMPDVIPFFSLIDVLHKADHWYRLRSNEFREKSSPTSVRTVVQNWNESGFDLVLGAWANSHVWSASCSYLAFGTPVGYAGGKKPAPAASGGTAKQKSDEPVPSTSTSPSTTSTSSSSTSAATSEKGADDEAEEDEKTCKVCMDAEINICFVPCGHLAVCQDCANLLTGKGNKRECPICKTKITKAVRIFKT</sequence>
<dbReference type="Pfam" id="PF13920">
    <property type="entry name" value="zf-C3HC4_3"/>
    <property type="match status" value="1"/>
</dbReference>
<evidence type="ECO:0000256" key="2">
    <source>
        <dbReference type="ARBA" id="ARBA00022771"/>
    </source>
</evidence>
<dbReference type="GO" id="GO:0070492">
    <property type="term" value="F:oligosaccharide binding"/>
    <property type="evidence" value="ECO:0007669"/>
    <property type="project" value="TreeGrafter"/>
</dbReference>
<dbReference type="SUPFAM" id="SSF57850">
    <property type="entry name" value="RING/U-box"/>
    <property type="match status" value="1"/>
</dbReference>
<keyword evidence="2 4" id="KW-0863">Zinc-finger</keyword>
<evidence type="ECO:0000313" key="7">
    <source>
        <dbReference type="EMBL" id="ELR15623.1"/>
    </source>
</evidence>
<dbReference type="SMART" id="SM00184">
    <property type="entry name" value="RING"/>
    <property type="match status" value="1"/>
</dbReference>
<dbReference type="SUPFAM" id="SSF141086">
    <property type="entry name" value="Agglutinin HPA-like"/>
    <property type="match status" value="3"/>
</dbReference>
<dbReference type="RefSeq" id="XP_004337636.1">
    <property type="nucleotide sequence ID" value="XM_004337588.1"/>
</dbReference>
<feature type="compositionally biased region" description="Low complexity" evidence="5">
    <location>
        <begin position="355"/>
        <end position="366"/>
    </location>
</feature>
<dbReference type="InterPro" id="IPR052487">
    <property type="entry name" value="Galactose-binding_lectin"/>
</dbReference>
<dbReference type="PROSITE" id="PS50089">
    <property type="entry name" value="ZF_RING_2"/>
    <property type="match status" value="1"/>
</dbReference>
<dbReference type="GeneID" id="14916317"/>
<proteinExistence type="predicted"/>
<evidence type="ECO:0000256" key="5">
    <source>
        <dbReference type="SAM" id="MobiDB-lite"/>
    </source>
</evidence>
<dbReference type="GO" id="GO:0098609">
    <property type="term" value="P:cell-cell adhesion"/>
    <property type="evidence" value="ECO:0007669"/>
    <property type="project" value="TreeGrafter"/>
</dbReference>
<evidence type="ECO:0000256" key="3">
    <source>
        <dbReference type="ARBA" id="ARBA00022833"/>
    </source>
</evidence>
<dbReference type="GO" id="GO:0008270">
    <property type="term" value="F:zinc ion binding"/>
    <property type="evidence" value="ECO:0007669"/>
    <property type="project" value="UniProtKB-KW"/>
</dbReference>
<dbReference type="GO" id="GO:0030247">
    <property type="term" value="F:polysaccharide binding"/>
    <property type="evidence" value="ECO:0007669"/>
    <property type="project" value="TreeGrafter"/>
</dbReference>
<dbReference type="VEuPathDB" id="AmoebaDB:ACA1_377270"/>
<accession>L8GSR8</accession>
<protein>
    <submittedName>
        <fullName evidence="7">Htype lectin domain containing protein</fullName>
    </submittedName>
</protein>
<evidence type="ECO:0000259" key="6">
    <source>
        <dbReference type="PROSITE" id="PS50089"/>
    </source>
</evidence>
<evidence type="ECO:0000256" key="4">
    <source>
        <dbReference type="PROSITE-ProRule" id="PRU00175"/>
    </source>
</evidence>
<keyword evidence="8" id="KW-1185">Reference proteome</keyword>
<dbReference type="FunFam" id="1.10.1170.10:FF:000002">
    <property type="entry name" value="Baculoviral IAP repeat containing 7"/>
    <property type="match status" value="1"/>
</dbReference>
<dbReference type="KEGG" id="acan:ACA1_377270"/>
<evidence type="ECO:0000256" key="1">
    <source>
        <dbReference type="ARBA" id="ARBA00022723"/>
    </source>
</evidence>
<dbReference type="GO" id="GO:0045335">
    <property type="term" value="C:phagocytic vesicle"/>
    <property type="evidence" value="ECO:0007669"/>
    <property type="project" value="TreeGrafter"/>
</dbReference>
<keyword evidence="3" id="KW-0862">Zinc</keyword>
<dbReference type="EMBL" id="KB008025">
    <property type="protein sequence ID" value="ELR15623.1"/>
    <property type="molecule type" value="Genomic_DNA"/>
</dbReference>
<dbReference type="Proteomes" id="UP000011083">
    <property type="component" value="Unassembled WGS sequence"/>
</dbReference>
<organism evidence="7 8">
    <name type="scientific">Acanthamoeba castellanii (strain ATCC 30010 / Neff)</name>
    <dbReference type="NCBI Taxonomy" id="1257118"/>
    <lineage>
        <taxon>Eukaryota</taxon>
        <taxon>Amoebozoa</taxon>
        <taxon>Discosea</taxon>
        <taxon>Longamoebia</taxon>
        <taxon>Centramoebida</taxon>
        <taxon>Acanthamoebidae</taxon>
        <taxon>Acanthamoeba</taxon>
    </lineage>
</organism>
<dbReference type="OrthoDB" id="6288000at2759"/>
<dbReference type="GO" id="GO:0098636">
    <property type="term" value="C:protein complex involved in cell adhesion"/>
    <property type="evidence" value="ECO:0007669"/>
    <property type="project" value="TreeGrafter"/>
</dbReference>
<dbReference type="GO" id="GO:0009986">
    <property type="term" value="C:cell surface"/>
    <property type="evidence" value="ECO:0007669"/>
    <property type="project" value="TreeGrafter"/>
</dbReference>
<dbReference type="Gene3D" id="2.60.40.2080">
    <property type="match status" value="3"/>
</dbReference>
<dbReference type="AlphaFoldDB" id="L8GSR8"/>
<feature type="domain" description="RING-type" evidence="6">
    <location>
        <begin position="410"/>
        <end position="451"/>
    </location>
</feature>
<name>L8GSR8_ACACF</name>
<dbReference type="InterPro" id="IPR001841">
    <property type="entry name" value="Znf_RING"/>
</dbReference>
<reference evidence="7 8" key="1">
    <citation type="journal article" date="2013" name="Genome Biol.">
        <title>Genome of Acanthamoeba castellanii highlights extensive lateral gene transfer and early evolution of tyrosine kinase signaling.</title>
        <authorList>
            <person name="Clarke M."/>
            <person name="Lohan A.J."/>
            <person name="Liu B."/>
            <person name="Lagkouvardos I."/>
            <person name="Roy S."/>
            <person name="Zafar N."/>
            <person name="Bertelli C."/>
            <person name="Schilde C."/>
            <person name="Kianianmomeni A."/>
            <person name="Burglin T.R."/>
            <person name="Frech C."/>
            <person name="Turcotte B."/>
            <person name="Kopec K.O."/>
            <person name="Synnott J.M."/>
            <person name="Choo C."/>
            <person name="Paponov I."/>
            <person name="Finkler A."/>
            <person name="Soon Heng Tan C."/>
            <person name="Hutchins A.P."/>
            <person name="Weinmeier T."/>
            <person name="Rattei T."/>
            <person name="Chu J.S."/>
            <person name="Gimenez G."/>
            <person name="Irimia M."/>
            <person name="Rigden D.J."/>
            <person name="Fitzpatrick D.A."/>
            <person name="Lorenzo-Morales J."/>
            <person name="Bateman A."/>
            <person name="Chiu C.H."/>
            <person name="Tang P."/>
            <person name="Hegemann P."/>
            <person name="Fromm H."/>
            <person name="Raoult D."/>
            <person name="Greub G."/>
            <person name="Miranda-Saavedra D."/>
            <person name="Chen N."/>
            <person name="Nash P."/>
            <person name="Ginger M.L."/>
            <person name="Horn M."/>
            <person name="Schaap P."/>
            <person name="Caler L."/>
            <person name="Loftus B."/>
        </authorList>
    </citation>
    <scope>NUCLEOTIDE SEQUENCE [LARGE SCALE GENOMIC DNA]</scope>
    <source>
        <strain evidence="7 8">Neff</strain>
    </source>
</reference>
<keyword evidence="7" id="KW-0430">Lectin</keyword>
<dbReference type="InterPro" id="IPR019019">
    <property type="entry name" value="H-type_lectin_domain"/>
</dbReference>
<evidence type="ECO:0000313" key="8">
    <source>
        <dbReference type="Proteomes" id="UP000011083"/>
    </source>
</evidence>
<dbReference type="InterPro" id="IPR037221">
    <property type="entry name" value="H-type_lectin_dom_sf"/>
</dbReference>
<keyword evidence="1" id="KW-0479">Metal-binding</keyword>